<evidence type="ECO:0000313" key="1">
    <source>
        <dbReference type="EMBL" id="MBD8004329.1"/>
    </source>
</evidence>
<dbReference type="EMBL" id="JACSPV010000005">
    <property type="protein sequence ID" value="MBD8004329.1"/>
    <property type="molecule type" value="Genomic_DNA"/>
</dbReference>
<keyword evidence="2" id="KW-1185">Reference proteome</keyword>
<dbReference type="Proteomes" id="UP000648182">
    <property type="component" value="Unassembled WGS sequence"/>
</dbReference>
<organism evidence="1 2">
    <name type="scientific">Bacillus norwichensis</name>
    <dbReference type="NCBI Taxonomy" id="2762217"/>
    <lineage>
        <taxon>Bacteria</taxon>
        <taxon>Bacillati</taxon>
        <taxon>Bacillota</taxon>
        <taxon>Bacilli</taxon>
        <taxon>Bacillales</taxon>
        <taxon>Bacillaceae</taxon>
        <taxon>Bacillus</taxon>
    </lineage>
</organism>
<comment type="caution">
    <text evidence="1">The sequence shown here is derived from an EMBL/GenBank/DDBJ whole genome shotgun (WGS) entry which is preliminary data.</text>
</comment>
<evidence type="ECO:0000313" key="2">
    <source>
        <dbReference type="Proteomes" id="UP000648182"/>
    </source>
</evidence>
<dbReference type="InterPro" id="IPR023430">
    <property type="entry name" value="Pept_HybD-like_dom_sf"/>
</dbReference>
<dbReference type="GO" id="GO:0006508">
    <property type="term" value="P:proteolysis"/>
    <property type="evidence" value="ECO:0007669"/>
    <property type="project" value="UniProtKB-KW"/>
</dbReference>
<dbReference type="Pfam" id="PF06866">
    <property type="entry name" value="DUF1256"/>
    <property type="match status" value="1"/>
</dbReference>
<sequence length="192" mass="20552">MRILFGQRKKKTSNKMLSISVDGDGITTMADMISEILNISTSKDVIFLCVGSSRSIGDSLGPTVGTLLKEKEVPFHVLGTLDSPVHGLNLNSTMKKIQNEFTSPLVIPIDASLGDSSQVGKVHLINGPLIPGRATNKSLPPIGDYHLRAVVNELDPLMPVKSLNGAKAEVVEQLAMLITKVLSQVKVKNGTI</sequence>
<dbReference type="SUPFAM" id="SSF53163">
    <property type="entry name" value="HybD-like"/>
    <property type="match status" value="1"/>
</dbReference>
<dbReference type="GO" id="GO:0008233">
    <property type="term" value="F:peptidase activity"/>
    <property type="evidence" value="ECO:0007669"/>
    <property type="project" value="UniProtKB-KW"/>
</dbReference>
<keyword evidence="1" id="KW-0378">Hydrolase</keyword>
<accession>A0ABR8VHT2</accession>
<keyword evidence="1" id="KW-0645">Protease</keyword>
<dbReference type="RefSeq" id="WP_191810328.1">
    <property type="nucleotide sequence ID" value="NZ_JACSPV010000005.1"/>
</dbReference>
<dbReference type="NCBIfam" id="TIGR02841">
    <property type="entry name" value="spore_YyaC"/>
    <property type="match status" value="1"/>
</dbReference>
<name>A0ABR8VHT2_9BACI</name>
<proteinExistence type="predicted"/>
<gene>
    <name evidence="1" type="primary">yyaC</name>
    <name evidence="1" type="ORF">H9631_04480</name>
</gene>
<protein>
    <submittedName>
        <fullName evidence="1">Spore protease YyaC</fullName>
    </submittedName>
</protein>
<reference evidence="1 2" key="1">
    <citation type="submission" date="2020-08" db="EMBL/GenBank/DDBJ databases">
        <title>A Genomic Blueprint of the Chicken Gut Microbiome.</title>
        <authorList>
            <person name="Gilroy R."/>
            <person name="Ravi A."/>
            <person name="Getino M."/>
            <person name="Pursley I."/>
            <person name="Horton D.L."/>
            <person name="Alikhan N.-F."/>
            <person name="Baker D."/>
            <person name="Gharbi K."/>
            <person name="Hall N."/>
            <person name="Watson M."/>
            <person name="Adriaenssens E.M."/>
            <person name="Foster-Nyarko E."/>
            <person name="Jarju S."/>
            <person name="Secka A."/>
            <person name="Antonio M."/>
            <person name="Oren A."/>
            <person name="Chaudhuri R."/>
            <person name="La Ragione R.M."/>
            <person name="Hildebrand F."/>
            <person name="Pallen M.J."/>
        </authorList>
    </citation>
    <scope>NUCLEOTIDE SEQUENCE [LARGE SCALE GENOMIC DNA]</scope>
    <source>
        <strain evidence="1 2">Sa1BUA2</strain>
    </source>
</reference>
<dbReference type="InterPro" id="IPR009665">
    <property type="entry name" value="YyaC"/>
</dbReference>